<protein>
    <submittedName>
        <fullName evidence="1">Uncharacterized protein</fullName>
    </submittedName>
</protein>
<dbReference type="Proteomes" id="UP001732700">
    <property type="component" value="Chromosome 4C"/>
</dbReference>
<dbReference type="EnsemblPlants" id="AVESA.00010b.r2.4CG1261220.1">
    <property type="protein sequence ID" value="AVESA.00010b.r2.4CG1261220.1.CDS"/>
    <property type="gene ID" value="AVESA.00010b.r2.4CG1261220"/>
</dbReference>
<accession>A0ACD5WR75</accession>
<sequence>MAALRPCARVAVAPSASVASSMGSSSHRRTLPVLSLRRRGSPILKLVIRANKEGADQPNQPADPEGNDEDKPKTVNVEEVMAEIEEIEEFAKGYAAKLGVPYEVDMSHEMFDDEIQKIEENMWEMISSNPSILHVEATSLSVELCMQAKKALHLAFVVMYTASYRLRQPSEISMHTVEQTVRMCVSTFIKTAEDTYHGKANRATIHSFLCALGGLAEISHILFVNTLEKVNDLLIEEDKPKHIPCIDVEAARCRFVQKLGTLKQKVKVKALPLKACKILEEVVCPTTVHAKEFVNMMIQLRCDALDQVPGRFSVSILVRRTVSILRDCSWV</sequence>
<name>A0ACD5WR75_AVESA</name>
<keyword evidence="2" id="KW-1185">Reference proteome</keyword>
<evidence type="ECO:0000313" key="2">
    <source>
        <dbReference type="Proteomes" id="UP001732700"/>
    </source>
</evidence>
<reference evidence="1" key="2">
    <citation type="submission" date="2025-09" db="UniProtKB">
        <authorList>
            <consortium name="EnsemblPlants"/>
        </authorList>
    </citation>
    <scope>IDENTIFICATION</scope>
</reference>
<reference evidence="1" key="1">
    <citation type="submission" date="2021-05" db="EMBL/GenBank/DDBJ databases">
        <authorList>
            <person name="Scholz U."/>
            <person name="Mascher M."/>
            <person name="Fiebig A."/>
        </authorList>
    </citation>
    <scope>NUCLEOTIDE SEQUENCE [LARGE SCALE GENOMIC DNA]</scope>
</reference>
<proteinExistence type="predicted"/>
<organism evidence="1 2">
    <name type="scientific">Avena sativa</name>
    <name type="common">Oat</name>
    <dbReference type="NCBI Taxonomy" id="4498"/>
    <lineage>
        <taxon>Eukaryota</taxon>
        <taxon>Viridiplantae</taxon>
        <taxon>Streptophyta</taxon>
        <taxon>Embryophyta</taxon>
        <taxon>Tracheophyta</taxon>
        <taxon>Spermatophyta</taxon>
        <taxon>Magnoliopsida</taxon>
        <taxon>Liliopsida</taxon>
        <taxon>Poales</taxon>
        <taxon>Poaceae</taxon>
        <taxon>BOP clade</taxon>
        <taxon>Pooideae</taxon>
        <taxon>Poodae</taxon>
        <taxon>Poeae</taxon>
        <taxon>Poeae Chloroplast Group 1 (Aveneae type)</taxon>
        <taxon>Aveninae</taxon>
        <taxon>Avena</taxon>
    </lineage>
</organism>
<evidence type="ECO:0000313" key="1">
    <source>
        <dbReference type="EnsemblPlants" id="AVESA.00010b.r2.4CG1261220.1.CDS"/>
    </source>
</evidence>